<dbReference type="Gene3D" id="1.25.40.10">
    <property type="entry name" value="Tetratricopeptide repeat domain"/>
    <property type="match status" value="1"/>
</dbReference>
<dbReference type="EC" id="2.7.11.1" evidence="1"/>
<feature type="binding site" evidence="7">
    <location>
        <position position="120"/>
    </location>
    <ligand>
        <name>ATP</name>
        <dbReference type="ChEBI" id="CHEBI:30616"/>
    </ligand>
</feature>
<keyword evidence="6 7" id="KW-0067">ATP-binding</keyword>
<dbReference type="Proteomes" id="UP000324101">
    <property type="component" value="Chromosome"/>
</dbReference>
<evidence type="ECO:0000256" key="5">
    <source>
        <dbReference type="ARBA" id="ARBA00022777"/>
    </source>
</evidence>
<dbReference type="Gene3D" id="3.30.200.20">
    <property type="entry name" value="Phosphorylase Kinase, domain 1"/>
    <property type="match status" value="1"/>
</dbReference>
<dbReference type="CDD" id="cd14014">
    <property type="entry name" value="STKc_PknB_like"/>
    <property type="match status" value="1"/>
</dbReference>
<gene>
    <name evidence="10" type="ORF">DEJ51_09820</name>
</gene>
<feature type="region of interest" description="Disordered" evidence="8">
    <location>
        <begin position="1"/>
        <end position="64"/>
    </location>
</feature>
<evidence type="ECO:0000313" key="11">
    <source>
        <dbReference type="Proteomes" id="UP000324101"/>
    </source>
</evidence>
<evidence type="ECO:0000256" key="7">
    <source>
        <dbReference type="PROSITE-ProRule" id="PRU10141"/>
    </source>
</evidence>
<reference evidence="10 11" key="1">
    <citation type="submission" date="2018-05" db="EMBL/GenBank/DDBJ databases">
        <title>Streptomyces venezuelae.</title>
        <authorList>
            <person name="Kim W."/>
            <person name="Lee N."/>
            <person name="Cho B.-K."/>
        </authorList>
    </citation>
    <scope>NUCLEOTIDE SEQUENCE [LARGE SCALE GENOMIC DNA]</scope>
    <source>
        <strain evidence="10 11">ATCC 21018</strain>
    </source>
</reference>
<dbReference type="Pfam" id="PF00069">
    <property type="entry name" value="Pkinase"/>
    <property type="match status" value="1"/>
</dbReference>
<keyword evidence="2" id="KW-0723">Serine/threonine-protein kinase</keyword>
<dbReference type="PROSITE" id="PS50011">
    <property type="entry name" value="PROTEIN_KINASE_DOM"/>
    <property type="match status" value="1"/>
</dbReference>
<dbReference type="SMART" id="SM00220">
    <property type="entry name" value="S_TKc"/>
    <property type="match status" value="1"/>
</dbReference>
<dbReference type="FunFam" id="1.10.510.10:FF:000021">
    <property type="entry name" value="Serine/threonine protein kinase"/>
    <property type="match status" value="1"/>
</dbReference>
<accession>A0A5P2DJS2</accession>
<dbReference type="PANTHER" id="PTHR43289">
    <property type="entry name" value="MITOGEN-ACTIVATED PROTEIN KINASE KINASE KINASE 20-RELATED"/>
    <property type="match status" value="1"/>
</dbReference>
<dbReference type="InterPro" id="IPR011009">
    <property type="entry name" value="Kinase-like_dom_sf"/>
</dbReference>
<dbReference type="SUPFAM" id="SSF56112">
    <property type="entry name" value="Protein kinase-like (PK-like)"/>
    <property type="match status" value="1"/>
</dbReference>
<dbReference type="EMBL" id="CP029189">
    <property type="protein sequence ID" value="QES54497.1"/>
    <property type="molecule type" value="Genomic_DNA"/>
</dbReference>
<dbReference type="InterPro" id="IPR017441">
    <property type="entry name" value="Protein_kinase_ATP_BS"/>
</dbReference>
<organism evidence="10 11">
    <name type="scientific">Streptomyces venezuelae</name>
    <dbReference type="NCBI Taxonomy" id="54571"/>
    <lineage>
        <taxon>Bacteria</taxon>
        <taxon>Bacillati</taxon>
        <taxon>Actinomycetota</taxon>
        <taxon>Actinomycetes</taxon>
        <taxon>Kitasatosporales</taxon>
        <taxon>Streptomycetaceae</taxon>
        <taxon>Streptomyces</taxon>
    </lineage>
</organism>
<dbReference type="PANTHER" id="PTHR43289:SF6">
    <property type="entry name" value="SERINE_THREONINE-PROTEIN KINASE NEKL-3"/>
    <property type="match status" value="1"/>
</dbReference>
<sequence length="702" mass="75353">MCSMSPRLPPPRQGRIIQRGTSRRPRTPRRGRRVGPGERPRPAFVTPHPSVITPPPPGARSCNWSPSGRNRCPSGTVGHNANVREEIEARYALEELLGQGGFGEVWRAEDSRVGRQVAVKIGYPQTPEDTRRFEREASLAGNLVHPNIATIHDFGRTERDGRDAVYLVMELLRGRSLADVLEAGVPPLVDALEWAGRIADALGAAHAAGIVHRDVKPANVMVTDGGVTKVLDFGIAKARGGAGAATTTTGLTATGMVIGSFPYMAPERWTGGANGVPVDGRADLYALGCVLMELVTGTRPFAGAREMHEMLAQHLTTAPPAPSSLRAGLPAALDSLVLDLLAKDPADRPADAAEVSRRLAEIARGAAPTAAPAAPAAPAPAPAPAPVAAFPPPPPYAPTVHTSAGDPVRAMLERRLTQLLEDEPADVVERLGTLTADLAEELGAQDPLTVRAAYHRVMRLQGRSRTTDLERLLPRMVRVLGLDHPDTITGRAAWVGEAAAFGAGDGRRHEQELREIVEQATRVLGRHDLVTLTARYHLASAMHRGTHARDAQWAARSRERALSERAWLGPLLPDLEWALTADSPVLLDVRRRLAHDAWLVGDVAGAAELYRRLFPNLAELAEHGDPEAAHRVLRAIGEAGDPAGALAHMDLLLHRLPFLSGTQALAQEVSDTRWDFRRAVREQRRAEGTGGVGGGLSRLFGR</sequence>
<name>A0A5P2DJS2_STRVZ</name>
<dbReference type="InterPro" id="IPR000719">
    <property type="entry name" value="Prot_kinase_dom"/>
</dbReference>
<feature type="domain" description="Protein kinase" evidence="9">
    <location>
        <begin position="91"/>
        <end position="360"/>
    </location>
</feature>
<keyword evidence="3" id="KW-0808">Transferase</keyword>
<dbReference type="PROSITE" id="PS00107">
    <property type="entry name" value="PROTEIN_KINASE_ATP"/>
    <property type="match status" value="1"/>
</dbReference>
<dbReference type="GO" id="GO:0005524">
    <property type="term" value="F:ATP binding"/>
    <property type="evidence" value="ECO:0007669"/>
    <property type="project" value="UniProtKB-UniRule"/>
</dbReference>
<protein>
    <recommendedName>
        <fullName evidence="1">non-specific serine/threonine protein kinase</fullName>
        <ecNumber evidence="1">2.7.11.1</ecNumber>
    </recommendedName>
</protein>
<dbReference type="GO" id="GO:0004674">
    <property type="term" value="F:protein serine/threonine kinase activity"/>
    <property type="evidence" value="ECO:0007669"/>
    <property type="project" value="UniProtKB-KW"/>
</dbReference>
<evidence type="ECO:0000259" key="9">
    <source>
        <dbReference type="PROSITE" id="PS50011"/>
    </source>
</evidence>
<evidence type="ECO:0000256" key="8">
    <source>
        <dbReference type="SAM" id="MobiDB-lite"/>
    </source>
</evidence>
<dbReference type="OrthoDB" id="9762169at2"/>
<keyword evidence="4 7" id="KW-0547">Nucleotide-binding</keyword>
<dbReference type="AlphaFoldDB" id="A0A5P2DJS2"/>
<feature type="compositionally biased region" description="Basic residues" evidence="8">
    <location>
        <begin position="21"/>
        <end position="33"/>
    </location>
</feature>
<keyword evidence="5" id="KW-0418">Kinase</keyword>
<dbReference type="PROSITE" id="PS00108">
    <property type="entry name" value="PROTEIN_KINASE_ST"/>
    <property type="match status" value="1"/>
</dbReference>
<evidence type="ECO:0000256" key="4">
    <source>
        <dbReference type="ARBA" id="ARBA00022741"/>
    </source>
</evidence>
<evidence type="ECO:0000256" key="3">
    <source>
        <dbReference type="ARBA" id="ARBA00022679"/>
    </source>
</evidence>
<dbReference type="InterPro" id="IPR011990">
    <property type="entry name" value="TPR-like_helical_dom_sf"/>
</dbReference>
<evidence type="ECO:0000313" key="10">
    <source>
        <dbReference type="EMBL" id="QES54497.1"/>
    </source>
</evidence>
<dbReference type="InterPro" id="IPR008271">
    <property type="entry name" value="Ser/Thr_kinase_AS"/>
</dbReference>
<dbReference type="Gene3D" id="1.10.510.10">
    <property type="entry name" value="Transferase(Phosphotransferase) domain 1"/>
    <property type="match status" value="1"/>
</dbReference>
<evidence type="ECO:0000256" key="1">
    <source>
        <dbReference type="ARBA" id="ARBA00012513"/>
    </source>
</evidence>
<proteinExistence type="predicted"/>
<evidence type="ECO:0000256" key="2">
    <source>
        <dbReference type="ARBA" id="ARBA00022527"/>
    </source>
</evidence>
<evidence type="ECO:0000256" key="6">
    <source>
        <dbReference type="ARBA" id="ARBA00022840"/>
    </source>
</evidence>